<comment type="caution">
    <text evidence="10">The sequence shown here is derived from an EMBL/GenBank/DDBJ whole genome shotgun (WGS) entry which is preliminary data.</text>
</comment>
<accession>A0A161LES2</accession>
<dbReference type="InterPro" id="IPR011257">
    <property type="entry name" value="DNA_glycosylase"/>
</dbReference>
<dbReference type="GO" id="GO:0006284">
    <property type="term" value="P:base-excision repair"/>
    <property type="evidence" value="ECO:0007669"/>
    <property type="project" value="InterPro"/>
</dbReference>
<evidence type="ECO:0000256" key="1">
    <source>
        <dbReference type="ARBA" id="ARBA00022723"/>
    </source>
</evidence>
<feature type="binding site" evidence="9">
    <location>
        <position position="20"/>
    </location>
    <ligand>
        <name>Zn(2+)</name>
        <dbReference type="ChEBI" id="CHEBI:29105"/>
    </ligand>
</feature>
<feature type="binding site" evidence="9">
    <location>
        <position position="7"/>
    </location>
    <ligand>
        <name>Zn(2+)</name>
        <dbReference type="ChEBI" id="CHEBI:29105"/>
    </ligand>
</feature>
<reference evidence="11" key="1">
    <citation type="submission" date="2016-04" db="EMBL/GenBank/DDBJ databases">
        <title>Draft genome sequence of Paludibacter jiangxiensis strain NM7.</title>
        <authorList>
            <person name="Qiu Y."/>
            <person name="Matsuura N."/>
            <person name="Ohashi A."/>
            <person name="Tourlousse M.D."/>
            <person name="Sekiguchi Y."/>
        </authorList>
    </citation>
    <scope>NUCLEOTIDE SEQUENCE [LARGE SCALE GENOMIC DNA]</scope>
    <source>
        <strain evidence="11">NM7</strain>
    </source>
</reference>
<keyword evidence="3" id="KW-0378">Hydrolase</keyword>
<dbReference type="AlphaFoldDB" id="A0A161LES2"/>
<evidence type="ECO:0000256" key="7">
    <source>
        <dbReference type="ARBA" id="ARBA00057608"/>
    </source>
</evidence>
<keyword evidence="11" id="KW-1185">Reference proteome</keyword>
<dbReference type="PANTHER" id="PTHR30037">
    <property type="entry name" value="DNA-3-METHYLADENINE GLYCOSYLASE 1"/>
    <property type="match status" value="1"/>
</dbReference>
<dbReference type="InterPro" id="IPR005019">
    <property type="entry name" value="Adenine_glyco"/>
</dbReference>
<dbReference type="Gene3D" id="1.10.340.30">
    <property type="entry name" value="Hypothetical protein, domain 2"/>
    <property type="match status" value="1"/>
</dbReference>
<dbReference type="FunFam" id="1.10.340.30:FF:000009">
    <property type="entry name" value="DNA-3-methyladenine glycosylase I"/>
    <property type="match status" value="1"/>
</dbReference>
<comment type="function">
    <text evidence="7">Hydrolysis of the deoxyribose N-glycosidic bond to excise 3-methyladenine from the damaged DNA polymer formed by alkylation lesions.</text>
</comment>
<dbReference type="InterPro" id="IPR052891">
    <property type="entry name" value="DNA-3mA_glycosylase"/>
</dbReference>
<feature type="binding site" evidence="9">
    <location>
        <position position="182"/>
    </location>
    <ligand>
        <name>Zn(2+)</name>
        <dbReference type="ChEBI" id="CHEBI:29105"/>
    </ligand>
</feature>
<dbReference type="PANTHER" id="PTHR30037:SF4">
    <property type="entry name" value="DNA-3-METHYLADENINE GLYCOSYLASE I"/>
    <property type="match status" value="1"/>
</dbReference>
<dbReference type="RefSeq" id="WP_068704273.1">
    <property type="nucleotide sequence ID" value="NZ_BDCR01000003.1"/>
</dbReference>
<organism evidence="10 11">
    <name type="scientific">Paludibacter jiangxiensis</name>
    <dbReference type="NCBI Taxonomy" id="681398"/>
    <lineage>
        <taxon>Bacteria</taxon>
        <taxon>Pseudomonadati</taxon>
        <taxon>Bacteroidota</taxon>
        <taxon>Bacteroidia</taxon>
        <taxon>Bacteroidales</taxon>
        <taxon>Paludibacteraceae</taxon>
        <taxon>Paludibacter</taxon>
    </lineage>
</organism>
<feature type="binding site" evidence="9">
    <location>
        <position position="178"/>
    </location>
    <ligand>
        <name>Zn(2+)</name>
        <dbReference type="ChEBI" id="CHEBI:29105"/>
    </ligand>
</feature>
<evidence type="ECO:0000256" key="2">
    <source>
        <dbReference type="ARBA" id="ARBA00022763"/>
    </source>
</evidence>
<evidence type="ECO:0000256" key="3">
    <source>
        <dbReference type="ARBA" id="ARBA00022801"/>
    </source>
</evidence>
<evidence type="ECO:0000313" key="10">
    <source>
        <dbReference type="EMBL" id="GAT63265.1"/>
    </source>
</evidence>
<protein>
    <recommendedName>
        <fullName evidence="8">DNA-3-methyladenine glycosylase I</fullName>
        <ecNumber evidence="8">3.2.2.20</ecNumber>
    </recommendedName>
</protein>
<dbReference type="GO" id="GO:0008725">
    <property type="term" value="F:DNA-3-methyladenine glycosylase activity"/>
    <property type="evidence" value="ECO:0007669"/>
    <property type="project" value="UniProtKB-EC"/>
</dbReference>
<dbReference type="STRING" id="681398.PJIAN_3582"/>
<keyword evidence="5" id="KW-0234">DNA repair</keyword>
<dbReference type="GO" id="GO:0046872">
    <property type="term" value="F:metal ion binding"/>
    <property type="evidence" value="ECO:0007669"/>
    <property type="project" value="UniProtKB-KW"/>
</dbReference>
<evidence type="ECO:0000256" key="9">
    <source>
        <dbReference type="PIRSR" id="PIRSR605019-1"/>
    </source>
</evidence>
<keyword evidence="1 9" id="KW-0479">Metal-binding</keyword>
<evidence type="ECO:0000256" key="4">
    <source>
        <dbReference type="ARBA" id="ARBA00022833"/>
    </source>
</evidence>
<evidence type="ECO:0000313" key="11">
    <source>
        <dbReference type="Proteomes" id="UP000076586"/>
    </source>
</evidence>
<keyword evidence="4 9" id="KW-0862">Zinc</keyword>
<dbReference type="Proteomes" id="UP000076586">
    <property type="component" value="Unassembled WGS sequence"/>
</dbReference>
<reference evidence="11" key="2">
    <citation type="journal article" date="2017" name="Genome Announc.">
        <title>Draft genome sequence of Paludibacter jiangxiensis NM7(T), a propionate-producing fermentative bacterium.</title>
        <authorList>
            <person name="Qiu Y.-L."/>
            <person name="Tourlousse D.M."/>
            <person name="Matsuura N."/>
            <person name="Ohashi A."/>
            <person name="Sekiguchi Y."/>
        </authorList>
    </citation>
    <scope>NUCLEOTIDE SEQUENCE [LARGE SCALE GENOMIC DNA]</scope>
    <source>
        <strain evidence="11">NM7</strain>
    </source>
</reference>
<sequence length="190" mass="22083">MKDKQRCPWPANHTLAIEYHDTEWGVPLHDDARHFEFIVLDSFQAGLSWNTILNKRENFRKAFDNFDYSVIADYDEAKIEALMHNEGIIRNRLKILATITNARAFMQVQKEFGSFDRYIWQFTGGKTIDHRITDMKTTPVSTSESDAMSKDLKKRGFKFVGTTICYAYMQAAGMINDHLVSCFRHDISNE</sequence>
<evidence type="ECO:0000256" key="5">
    <source>
        <dbReference type="ARBA" id="ARBA00023204"/>
    </source>
</evidence>
<keyword evidence="2" id="KW-0227">DNA damage</keyword>
<gene>
    <name evidence="10" type="ORF">PJIAN_3582</name>
</gene>
<dbReference type="SUPFAM" id="SSF48150">
    <property type="entry name" value="DNA-glycosylase"/>
    <property type="match status" value="1"/>
</dbReference>
<comment type="catalytic activity">
    <reaction evidence="6">
        <text>Hydrolysis of alkylated DNA, releasing 3-methyladenine.</text>
        <dbReference type="EC" id="3.2.2.20"/>
    </reaction>
</comment>
<evidence type="ECO:0000256" key="6">
    <source>
        <dbReference type="ARBA" id="ARBA00052558"/>
    </source>
</evidence>
<name>A0A161LES2_9BACT</name>
<proteinExistence type="predicted"/>
<dbReference type="OrthoDB" id="9807664at2"/>
<dbReference type="Pfam" id="PF03352">
    <property type="entry name" value="Adenine_glyco"/>
    <property type="match status" value="1"/>
</dbReference>
<evidence type="ECO:0000256" key="8">
    <source>
        <dbReference type="ARBA" id="ARBA00066766"/>
    </source>
</evidence>
<dbReference type="EMBL" id="BDCR01000003">
    <property type="protein sequence ID" value="GAT63265.1"/>
    <property type="molecule type" value="Genomic_DNA"/>
</dbReference>
<dbReference type="EC" id="3.2.2.20" evidence="8"/>